<organism evidence="1">
    <name type="scientific">uncultured marine group II/III euryarchaeote KM3_155_E06</name>
    <dbReference type="NCBI Taxonomy" id="1457897"/>
    <lineage>
        <taxon>Archaea</taxon>
        <taxon>Methanobacteriati</taxon>
        <taxon>Methanobacteriota</taxon>
        <taxon>environmental samples</taxon>
    </lineage>
</organism>
<dbReference type="Gene3D" id="3.20.20.190">
    <property type="entry name" value="Phosphatidylinositol (PI) phosphodiesterase"/>
    <property type="match status" value="1"/>
</dbReference>
<sequence>MMWTHTASVQGAAPAVLLMLTLLLATSLSGCLLFTDDVEEQREEEVVEPLRLNHIQMKGTHNSYHIEPLVSPSREYMYTHEPLDVQSSQLGVRQFEIDVWWDPRGQLYVYHNQYDSGTTCLTFEDCLATLLDWSESNGGHHPMFIWVEPKDWPEQATDVTTTLELSGLLEDIEQEITQFWPRNKTITPDDVRGEWPTLKEGVLNDGWPLLEESRGKAVFVLLASGETRDLYLEDHPGLGGARMFTLSGESSGEASIFSLTNPVGDGEEITRLVTEGYIVRSRADSGGEEADNNDTTRLEAALAVGAHSISTDYPGQVEGIDYWVDIPNGTPSRCNPIVAPVHCTSAALESL</sequence>
<dbReference type="GO" id="GO:0008081">
    <property type="term" value="F:phosphoric diester hydrolase activity"/>
    <property type="evidence" value="ECO:0007669"/>
    <property type="project" value="InterPro"/>
</dbReference>
<evidence type="ECO:0000313" key="1">
    <source>
        <dbReference type="EMBL" id="AIF02221.1"/>
    </source>
</evidence>
<dbReference type="InterPro" id="IPR017946">
    <property type="entry name" value="PLC-like_Pdiesterase_TIM-brl"/>
</dbReference>
<evidence type="ECO:0008006" key="2">
    <source>
        <dbReference type="Google" id="ProtNLM"/>
    </source>
</evidence>
<accession>A0A075GDS6</accession>
<dbReference type="InterPro" id="IPR032075">
    <property type="entry name" value="PI-PLC-C1"/>
</dbReference>
<proteinExistence type="predicted"/>
<reference evidence="1" key="1">
    <citation type="journal article" date="2014" name="Genome Biol. Evol.">
        <title>Pangenome evidence for extensive interdomain horizontal transfer affecting lineage core and shell genes in uncultured planktonic thaumarchaeota and euryarchaeota.</title>
        <authorList>
            <person name="Deschamps P."/>
            <person name="Zivanovic Y."/>
            <person name="Moreira D."/>
            <person name="Rodriguez-Valera F."/>
            <person name="Lopez-Garcia P."/>
        </authorList>
    </citation>
    <scope>NUCLEOTIDE SEQUENCE</scope>
</reference>
<name>A0A075GDS6_9EURY</name>
<protein>
    <recommendedName>
        <fullName evidence="2">Phosphatidylinositol-specific phospholipase C X domain-containing protein</fullName>
    </recommendedName>
</protein>
<dbReference type="GO" id="GO:0006629">
    <property type="term" value="P:lipid metabolic process"/>
    <property type="evidence" value="ECO:0007669"/>
    <property type="project" value="InterPro"/>
</dbReference>
<dbReference type="PROSITE" id="PS50007">
    <property type="entry name" value="PIPLC_X_DOMAIN"/>
    <property type="match status" value="1"/>
</dbReference>
<dbReference type="Pfam" id="PF16670">
    <property type="entry name" value="PI-PLC-C1"/>
    <property type="match status" value="2"/>
</dbReference>
<dbReference type="AlphaFoldDB" id="A0A075GDS6"/>
<dbReference type="EMBL" id="KF900643">
    <property type="protein sequence ID" value="AIF02221.1"/>
    <property type="molecule type" value="Genomic_DNA"/>
</dbReference>
<dbReference type="CDD" id="cd08589">
    <property type="entry name" value="PI-PLCc_SaPLC1_like"/>
    <property type="match status" value="1"/>
</dbReference>
<dbReference type="SUPFAM" id="SSF51695">
    <property type="entry name" value="PLC-like phosphodiesterases"/>
    <property type="match status" value="1"/>
</dbReference>